<dbReference type="InterPro" id="IPR053009">
    <property type="entry name" value="Xanthocillin_Biosynth-Assoc"/>
</dbReference>
<sequence length="188" mass="19959">MGFFSPAPYHILSYGALLGTTFFHTFVGGIVSFQVLTRPQFAVLMARIFPIYFAMQTALPVVMVLTYPASKNPFGSAGGIAGVLDPSNRTGVLAPLAGAFLCALTNLTVVGPATTKCMAERKQQVNGVSAEDEEKLTLVTETKHGKDSQEALALSKKFGMLHGVSSLLNMGTFIASLAYGFTLSSRLT</sequence>
<dbReference type="GO" id="GO:0016020">
    <property type="term" value="C:membrane"/>
    <property type="evidence" value="ECO:0007669"/>
    <property type="project" value="UniProtKB-SubCell"/>
</dbReference>
<feature type="transmembrane region" description="Helical" evidence="5">
    <location>
        <begin position="12"/>
        <end position="36"/>
    </location>
</feature>
<comment type="subcellular location">
    <subcellularLocation>
        <location evidence="1">Membrane</location>
    </subcellularLocation>
</comment>
<dbReference type="VEuPathDB" id="FungiDB:MMYC01_202272"/>
<proteinExistence type="predicted"/>
<reference evidence="8 9" key="3">
    <citation type="submission" date="2016-01" db="EMBL/GenBank/DDBJ databases">
        <title>Madurella mycetomatis genome sequencing.</title>
        <authorList>
            <person name="Van De Sande W."/>
        </authorList>
    </citation>
    <scope>NUCLEOTIDE SEQUENCE [LARGE SCALE GENOMIC DNA]</scope>
    <source>
        <strain evidence="9">mm55</strain>
        <strain evidence="8">Mm55</strain>
    </source>
</reference>
<dbReference type="AlphaFoldDB" id="A0A175W855"/>
<evidence type="ECO:0000256" key="3">
    <source>
        <dbReference type="ARBA" id="ARBA00022989"/>
    </source>
</evidence>
<keyword evidence="4 5" id="KW-0472">Membrane</keyword>
<dbReference type="OrthoDB" id="1641132at2759"/>
<keyword evidence="9" id="KW-1185">Reference proteome</keyword>
<feature type="transmembrane region" description="Helical" evidence="5">
    <location>
        <begin position="48"/>
        <end position="67"/>
    </location>
</feature>
<dbReference type="Pfam" id="PF13664">
    <property type="entry name" value="DUF4149"/>
    <property type="match status" value="1"/>
</dbReference>
<dbReference type="PANTHER" id="PTHR23241:SF106">
    <property type="entry name" value="DUF4149 DOMAIN-CONTAINING PROTEIN"/>
    <property type="match status" value="1"/>
</dbReference>
<gene>
    <name evidence="8" type="ORF">MMYC01_202272</name>
    <name evidence="7" type="ORF">MMYC01_209274</name>
</gene>
<evidence type="ECO:0000313" key="8">
    <source>
        <dbReference type="EMBL" id="KXX79916.1"/>
    </source>
</evidence>
<dbReference type="InterPro" id="IPR025423">
    <property type="entry name" value="TMEM205-like"/>
</dbReference>
<feature type="domain" description="TMEM205-like" evidence="6">
    <location>
        <begin position="12"/>
        <end position="122"/>
    </location>
</feature>
<evidence type="ECO:0000313" key="9">
    <source>
        <dbReference type="Proteomes" id="UP000078237"/>
    </source>
</evidence>
<dbReference type="Proteomes" id="UP000078237">
    <property type="component" value="Unassembled WGS sequence"/>
</dbReference>
<evidence type="ECO:0000256" key="1">
    <source>
        <dbReference type="ARBA" id="ARBA00004370"/>
    </source>
</evidence>
<evidence type="ECO:0000313" key="7">
    <source>
        <dbReference type="EMBL" id="KXX73981.1"/>
    </source>
</evidence>
<dbReference type="EMBL" id="LCTW02000073">
    <property type="protein sequence ID" value="KXX79916.1"/>
    <property type="molecule type" value="Genomic_DNA"/>
</dbReference>
<name>A0A175W855_9PEZI</name>
<dbReference type="VEuPathDB" id="FungiDB:MMYC01_209274"/>
<reference evidence="9" key="2">
    <citation type="submission" date="2015-06" db="EMBL/GenBank/DDBJ databases">
        <authorList>
            <person name="van de Sande W.W.J."/>
        </authorList>
    </citation>
    <scope>NUCLEOTIDE SEQUENCE [LARGE SCALE GENOMIC DNA]</scope>
    <source>
        <strain evidence="9">mm55</strain>
    </source>
</reference>
<reference evidence="8" key="1">
    <citation type="submission" date="2015-06" db="EMBL/GenBank/DDBJ databases">
        <authorList>
            <person name="Hoefler B.C."/>
            <person name="Straight P.D."/>
        </authorList>
    </citation>
    <scope>NUCLEOTIDE SEQUENCE [LARGE SCALE GENOMIC DNA]</scope>
    <source>
        <strain evidence="8">Mm55</strain>
    </source>
</reference>
<protein>
    <recommendedName>
        <fullName evidence="6">TMEM205-like domain-containing protein</fullName>
    </recommendedName>
</protein>
<organism evidence="8 9">
    <name type="scientific">Madurella mycetomatis</name>
    <dbReference type="NCBI Taxonomy" id="100816"/>
    <lineage>
        <taxon>Eukaryota</taxon>
        <taxon>Fungi</taxon>
        <taxon>Dikarya</taxon>
        <taxon>Ascomycota</taxon>
        <taxon>Pezizomycotina</taxon>
        <taxon>Sordariomycetes</taxon>
        <taxon>Sordariomycetidae</taxon>
        <taxon>Sordariales</taxon>
        <taxon>Sordariales incertae sedis</taxon>
        <taxon>Madurella</taxon>
    </lineage>
</organism>
<evidence type="ECO:0000256" key="5">
    <source>
        <dbReference type="SAM" id="Phobius"/>
    </source>
</evidence>
<feature type="transmembrane region" description="Helical" evidence="5">
    <location>
        <begin position="92"/>
        <end position="113"/>
    </location>
</feature>
<evidence type="ECO:0000259" key="6">
    <source>
        <dbReference type="Pfam" id="PF13664"/>
    </source>
</evidence>
<comment type="caution">
    <text evidence="8">The sequence shown here is derived from an EMBL/GenBank/DDBJ whole genome shotgun (WGS) entry which is preliminary data.</text>
</comment>
<feature type="transmembrane region" description="Helical" evidence="5">
    <location>
        <begin position="158"/>
        <end position="181"/>
    </location>
</feature>
<keyword evidence="2 5" id="KW-0812">Transmembrane</keyword>
<evidence type="ECO:0000256" key="2">
    <source>
        <dbReference type="ARBA" id="ARBA00022692"/>
    </source>
</evidence>
<evidence type="ECO:0000256" key="4">
    <source>
        <dbReference type="ARBA" id="ARBA00023136"/>
    </source>
</evidence>
<dbReference type="PANTHER" id="PTHR23241">
    <property type="entry name" value="LATE EMBRYOGENESIS ABUNDANT PLANTS LEA-RELATED"/>
    <property type="match status" value="1"/>
</dbReference>
<dbReference type="EMBL" id="LCTW02000400">
    <property type="protein sequence ID" value="KXX73981.1"/>
    <property type="molecule type" value="Genomic_DNA"/>
</dbReference>
<keyword evidence="3 5" id="KW-1133">Transmembrane helix</keyword>
<accession>A0A175W855</accession>